<dbReference type="InterPro" id="IPR050090">
    <property type="entry name" value="Tyrosine_recombinase_XerCD"/>
</dbReference>
<dbReference type="Pfam" id="PF00589">
    <property type="entry name" value="Phage_integrase"/>
    <property type="match status" value="1"/>
</dbReference>
<feature type="domain" description="Tyr recombinase" evidence="3">
    <location>
        <begin position="162"/>
        <end position="339"/>
    </location>
</feature>
<accession>A0A9X9BXD5</accession>
<evidence type="ECO:0000259" key="3">
    <source>
        <dbReference type="PROSITE" id="PS51898"/>
    </source>
</evidence>
<keyword evidence="2" id="KW-0233">DNA recombination</keyword>
<dbReference type="PANTHER" id="PTHR30349">
    <property type="entry name" value="PHAGE INTEGRASE-RELATED"/>
    <property type="match status" value="1"/>
</dbReference>
<reference evidence="4 5" key="1">
    <citation type="submission" date="2019-07" db="EMBL/GenBank/DDBJ databases">
        <title>Serratia strains were isolated from fresh produce.</title>
        <authorList>
            <person name="Cho G.-S."/>
            <person name="Stein M."/>
            <person name="Lee W."/>
            <person name="Suh S.H."/>
            <person name="Franz C.M.A.P."/>
        </authorList>
    </citation>
    <scope>NUCLEOTIDE SEQUENCE [LARGE SCALE GENOMIC DNA]</scope>
    <source>
        <strain evidence="4 5">S17</strain>
    </source>
</reference>
<dbReference type="InterPro" id="IPR002104">
    <property type="entry name" value="Integrase_catalytic"/>
</dbReference>
<evidence type="ECO:0000256" key="1">
    <source>
        <dbReference type="ARBA" id="ARBA00022908"/>
    </source>
</evidence>
<protein>
    <submittedName>
        <fullName evidence="4">Tyrosine-type recombinase/integrase</fullName>
    </submittedName>
</protein>
<dbReference type="SUPFAM" id="SSF56349">
    <property type="entry name" value="DNA breaking-rejoining enzymes"/>
    <property type="match status" value="1"/>
</dbReference>
<dbReference type="GO" id="GO:0015074">
    <property type="term" value="P:DNA integration"/>
    <property type="evidence" value="ECO:0007669"/>
    <property type="project" value="UniProtKB-KW"/>
</dbReference>
<dbReference type="PROSITE" id="PS51898">
    <property type="entry name" value="TYR_RECOMBINASE"/>
    <property type="match status" value="1"/>
</dbReference>
<comment type="caution">
    <text evidence="4">The sequence shown here is derived from an EMBL/GenBank/DDBJ whole genome shotgun (WGS) entry which is preliminary data.</text>
</comment>
<dbReference type="InterPro" id="IPR011010">
    <property type="entry name" value="DNA_brk_join_enz"/>
</dbReference>
<gene>
    <name evidence="4" type="ORF">FOT63_25775</name>
</gene>
<dbReference type="Gene3D" id="1.10.443.10">
    <property type="entry name" value="Intergrase catalytic core"/>
    <property type="match status" value="1"/>
</dbReference>
<dbReference type="EMBL" id="VOUP01000056">
    <property type="protein sequence ID" value="TXE22193.1"/>
    <property type="molecule type" value="Genomic_DNA"/>
</dbReference>
<dbReference type="GO" id="GO:0006310">
    <property type="term" value="P:DNA recombination"/>
    <property type="evidence" value="ECO:0007669"/>
    <property type="project" value="UniProtKB-KW"/>
</dbReference>
<evidence type="ECO:0000256" key="2">
    <source>
        <dbReference type="ARBA" id="ARBA00023172"/>
    </source>
</evidence>
<dbReference type="Proteomes" id="UP000321307">
    <property type="component" value="Unassembled WGS sequence"/>
</dbReference>
<sequence>MTKLTDTGRPGKKRYRVTWQGVGGSRTSEFANASDAYREYYRRERRLWEDGAESVVERKRRMTMKELMMFYFGRLCDDHELGEIGLSYFRGKRGVFEHLLDRWRRDSPAITDMDAGDFDDITVHNHRVFIRQAYKLAMVVGICRRNPCRLKNRHRKAAWKGVTQKYATHEEVRRMVSNPAPYRKFAAYVGATCGLRRGEIAALRWDNVQEHVLTVDSHLTGNGIEPGLKYGVDNALPIAPEFHRMLAEVPRGKSRYIFESSRGTHFSESGFYRAVVQPVFSEAGVNKGFHSLRHYAVSVWVGRGVSVVQISQWLDHASPEVTLRTYAHLFSRTDGRCFLFSET</sequence>
<dbReference type="InterPro" id="IPR013762">
    <property type="entry name" value="Integrase-like_cat_sf"/>
</dbReference>
<dbReference type="GO" id="GO:0003677">
    <property type="term" value="F:DNA binding"/>
    <property type="evidence" value="ECO:0007669"/>
    <property type="project" value="InterPro"/>
</dbReference>
<dbReference type="AlphaFoldDB" id="A0A9X9BXD5"/>
<name>A0A9X9BXD5_9GAMM</name>
<proteinExistence type="predicted"/>
<dbReference type="RefSeq" id="WP_147839309.1">
    <property type="nucleotide sequence ID" value="NZ_VOUP01000056.1"/>
</dbReference>
<evidence type="ECO:0000313" key="5">
    <source>
        <dbReference type="Proteomes" id="UP000321307"/>
    </source>
</evidence>
<organism evidence="4 5">
    <name type="scientific">Serratia ureilytica</name>
    <dbReference type="NCBI Taxonomy" id="300181"/>
    <lineage>
        <taxon>Bacteria</taxon>
        <taxon>Pseudomonadati</taxon>
        <taxon>Pseudomonadota</taxon>
        <taxon>Gammaproteobacteria</taxon>
        <taxon>Enterobacterales</taxon>
        <taxon>Yersiniaceae</taxon>
        <taxon>Serratia</taxon>
    </lineage>
</organism>
<keyword evidence="1" id="KW-0229">DNA integration</keyword>
<evidence type="ECO:0000313" key="4">
    <source>
        <dbReference type="EMBL" id="TXE22193.1"/>
    </source>
</evidence>